<dbReference type="InterPro" id="IPR001830">
    <property type="entry name" value="Glyco_trans_20"/>
</dbReference>
<dbReference type="GO" id="GO:0005829">
    <property type="term" value="C:cytosol"/>
    <property type="evidence" value="ECO:0007669"/>
    <property type="project" value="TreeGrafter"/>
</dbReference>
<sequence length="862" mass="97728">MAQPTIDKEAIVQTSLMTQHRISLSFSDDSMDETILDPIGEYPGLNFSGNVISVAFCIPYSLKYVKGSEWRLSPRRGKSALVDSFTYLSSEKTPWNHTLVGWTGEITIFEDQTPPPTPPVNPSSSRYMPLNKSSAPIPVDAFTNPPEPLHIEGLWIPKQDQDQLNQQLFNDKICRTVPVWLQDKQESTADGILLKDQTRWRRFAERNLYTLFHYKQNEATDGITERQLWEDYHHMNQQFANCILKIYKPGDILIIHDYHLFLLPSMLRHIVPRMYISFFLHIPFPSSELLRCLPRRKEILEGALGADLVGFQSPSYSRHFVSCCTRILGFPTDIMGVETDVRKVIVGIFPIGINAAAVEKAAFENPLVDEKVEALNSLYKGIKIIVGRDRLDTLRGVSQKMIAFERFLADFPQWQGKVVLIQVTSPTSIEGEAEDAGNRITKKISEIVANINGTYGSLSFSPVQHYPKYLSQPEYLAILRAADIGLITSVRDGMNTTSLEYVVCQRDRHCPLILSEFSGTAGSLKHAIHINPWDTSGVSKQINAALTMSSDKKAAMHRSLYHHVTTRNIQAWADNFLRRLLVVLNGIKSVVSTPLLDKDLFLKQYQASSRRLFMFDYDGTLTPIVHDPSAALPSKFMINTLKTLATNPKNSVWIISGRDQAFLQQHLGHIRELGLSAEHGSFLRHPCSLTWENLASLIDLQWQAEVLETFRRYTQKTPGAFVERKRCALTWHYRPSDPILGAYQADECRKEIERDLGKKWDIEVMTGKANIEVRPSFINKGEIVKRLISEFDPKPDFVFCVGDDFTDEDMFRELKAANLANGHDFIVKVGKSSQATIASWYLPEPEDVISFTSSLCLNENIK</sequence>
<dbReference type="GO" id="GO:0034605">
    <property type="term" value="P:cellular response to heat"/>
    <property type="evidence" value="ECO:0007669"/>
    <property type="project" value="TreeGrafter"/>
</dbReference>
<evidence type="ECO:0000256" key="1">
    <source>
        <dbReference type="ARBA" id="ARBA00005409"/>
    </source>
</evidence>
<dbReference type="Gene3D" id="3.30.70.1020">
    <property type="entry name" value="Trehalose-6-phosphate phosphatase related protein, domain 2"/>
    <property type="match status" value="1"/>
</dbReference>
<organism evidence="3 4">
    <name type="scientific">Uncinula necator</name>
    <name type="common">Grape powdery mildew</name>
    <dbReference type="NCBI Taxonomy" id="52586"/>
    <lineage>
        <taxon>Eukaryota</taxon>
        <taxon>Fungi</taxon>
        <taxon>Dikarya</taxon>
        <taxon>Ascomycota</taxon>
        <taxon>Pezizomycotina</taxon>
        <taxon>Leotiomycetes</taxon>
        <taxon>Erysiphales</taxon>
        <taxon>Erysiphaceae</taxon>
        <taxon>Erysiphe</taxon>
    </lineage>
</organism>
<dbReference type="GO" id="GO:0005946">
    <property type="term" value="C:alpha,alpha-trehalose-phosphate synthase complex (UDP-forming)"/>
    <property type="evidence" value="ECO:0007669"/>
    <property type="project" value="EnsemblFungi"/>
</dbReference>
<comment type="similarity">
    <text evidence="2">In the C-terminal section; belongs to the trehalose phosphatase family.</text>
</comment>
<dbReference type="Gene3D" id="3.40.50.2000">
    <property type="entry name" value="Glycogen Phosphorylase B"/>
    <property type="match status" value="2"/>
</dbReference>
<dbReference type="HOGENOM" id="CLU_002351_3_0_1"/>
<dbReference type="FunFam" id="3.40.50.2000:FF:000036">
    <property type="entry name" value="Alpha,alpha-trehalose-phosphate synthase subunit Tps2"/>
    <property type="match status" value="1"/>
</dbReference>
<comment type="similarity">
    <text evidence="1">In the N-terminal section; belongs to the glycosyltransferase 20 family.</text>
</comment>
<dbReference type="GO" id="GO:0003825">
    <property type="term" value="F:alpha,alpha-trehalose-phosphate synthase (UDP-forming) activity"/>
    <property type="evidence" value="ECO:0007669"/>
    <property type="project" value="TreeGrafter"/>
</dbReference>
<dbReference type="PANTHER" id="PTHR10788:SF123">
    <property type="entry name" value="TREHALOSE-PHOSPHATASE"/>
    <property type="match status" value="1"/>
</dbReference>
<dbReference type="OMA" id="HSMARIF"/>
<dbReference type="Pfam" id="PF00982">
    <property type="entry name" value="Glyco_transf_20"/>
    <property type="match status" value="1"/>
</dbReference>
<dbReference type="InterPro" id="IPR003337">
    <property type="entry name" value="Trehalose_PPase"/>
</dbReference>
<dbReference type="AlphaFoldDB" id="A0A0B1PC95"/>
<dbReference type="PANTHER" id="PTHR10788">
    <property type="entry name" value="TREHALOSE-6-PHOSPHATE SYNTHASE"/>
    <property type="match status" value="1"/>
</dbReference>
<comment type="caution">
    <text evidence="3">The sequence shown here is derived from an EMBL/GenBank/DDBJ whole genome shotgun (WGS) entry which is preliminary data.</text>
</comment>
<reference evidence="3 4" key="1">
    <citation type="journal article" date="2014" name="BMC Genomics">
        <title>Adaptive genomic structural variation in the grape powdery mildew pathogen, Erysiphe necator.</title>
        <authorList>
            <person name="Jones L."/>
            <person name="Riaz S."/>
            <person name="Morales-Cruz A."/>
            <person name="Amrine K.C."/>
            <person name="McGuire B."/>
            <person name="Gubler W.D."/>
            <person name="Walker M.A."/>
            <person name="Cantu D."/>
        </authorList>
    </citation>
    <scope>NUCLEOTIDE SEQUENCE [LARGE SCALE GENOMIC DNA]</scope>
    <source>
        <strain evidence="4">c</strain>
    </source>
</reference>
<dbReference type="GO" id="GO:0031505">
    <property type="term" value="P:fungal-type cell wall organization"/>
    <property type="evidence" value="ECO:0007669"/>
    <property type="project" value="TreeGrafter"/>
</dbReference>
<dbReference type="CDD" id="cd03788">
    <property type="entry name" value="GT20_TPS"/>
    <property type="match status" value="1"/>
</dbReference>
<dbReference type="NCBIfam" id="TIGR00685">
    <property type="entry name" value="T6PP"/>
    <property type="match status" value="1"/>
</dbReference>
<evidence type="ECO:0000313" key="3">
    <source>
        <dbReference type="EMBL" id="KHJ34586.1"/>
    </source>
</evidence>
<accession>A0A0B1PC95</accession>
<dbReference type="Proteomes" id="UP000030854">
    <property type="component" value="Unassembled WGS sequence"/>
</dbReference>
<evidence type="ECO:0000256" key="2">
    <source>
        <dbReference type="ARBA" id="ARBA00006330"/>
    </source>
</evidence>
<dbReference type="GO" id="GO:0005992">
    <property type="term" value="P:trehalose biosynthetic process"/>
    <property type="evidence" value="ECO:0007669"/>
    <property type="project" value="EnsemblFungi"/>
</dbReference>
<dbReference type="GO" id="GO:0004805">
    <property type="term" value="F:trehalose-phosphatase activity"/>
    <property type="evidence" value="ECO:0007669"/>
    <property type="project" value="EnsemblFungi"/>
</dbReference>
<dbReference type="GO" id="GO:0006995">
    <property type="term" value="P:cellular response to nitrogen starvation"/>
    <property type="evidence" value="ECO:0007669"/>
    <property type="project" value="EnsemblFungi"/>
</dbReference>
<dbReference type="OrthoDB" id="755951at2759"/>
<proteinExistence type="inferred from homology"/>
<dbReference type="CDD" id="cd01627">
    <property type="entry name" value="HAD_TPP"/>
    <property type="match status" value="1"/>
</dbReference>
<keyword evidence="4" id="KW-1185">Reference proteome</keyword>
<dbReference type="NCBIfam" id="TIGR01484">
    <property type="entry name" value="HAD-SF-IIB"/>
    <property type="match status" value="1"/>
</dbReference>
<dbReference type="STRING" id="52586.A0A0B1PC95"/>
<dbReference type="InterPro" id="IPR036412">
    <property type="entry name" value="HAD-like_sf"/>
</dbReference>
<dbReference type="SUPFAM" id="SSF56784">
    <property type="entry name" value="HAD-like"/>
    <property type="match status" value="1"/>
</dbReference>
<dbReference type="SUPFAM" id="SSF53756">
    <property type="entry name" value="UDP-Glycosyltransferase/glycogen phosphorylase"/>
    <property type="match status" value="1"/>
</dbReference>
<dbReference type="InterPro" id="IPR023214">
    <property type="entry name" value="HAD_sf"/>
</dbReference>
<dbReference type="InterPro" id="IPR006379">
    <property type="entry name" value="HAD-SF_hydro_IIB"/>
</dbReference>
<protein>
    <submittedName>
        <fullName evidence="3">Putative glycosyltransferase family 20</fullName>
    </submittedName>
</protein>
<dbReference type="Pfam" id="PF02358">
    <property type="entry name" value="Trehalose_PPase"/>
    <property type="match status" value="1"/>
</dbReference>
<gene>
    <name evidence="3" type="ORF">EV44_g1993</name>
</gene>
<dbReference type="EMBL" id="JNVN01000807">
    <property type="protein sequence ID" value="KHJ34586.1"/>
    <property type="molecule type" value="Genomic_DNA"/>
</dbReference>
<dbReference type="GO" id="GO:0010508">
    <property type="term" value="P:positive regulation of autophagy"/>
    <property type="evidence" value="ECO:0007669"/>
    <property type="project" value="EnsemblFungi"/>
</dbReference>
<keyword evidence="3" id="KW-0808">Transferase</keyword>
<evidence type="ECO:0000313" key="4">
    <source>
        <dbReference type="Proteomes" id="UP000030854"/>
    </source>
</evidence>
<name>A0A0B1PC95_UNCNE</name>
<dbReference type="Gene3D" id="3.40.50.1000">
    <property type="entry name" value="HAD superfamily/HAD-like"/>
    <property type="match status" value="1"/>
</dbReference>